<evidence type="ECO:0000313" key="2">
    <source>
        <dbReference type="EMBL" id="TEB21564.1"/>
    </source>
</evidence>
<keyword evidence="3" id="KW-1185">Reference proteome</keyword>
<sequence length="263" mass="29584">MTFVGELQTLVPTARWRAAYPAPLNTLPELIWRVLDVNEAKKAAAARRAKEHYKRNSKAICAHQRKKYHAKLAESPRAPKAAKLAPTKEERKHKNRTKAKRSYERNKSTIQERRRVPRWMSSGVVEFDTAPHKLATEGGGHDERKTSLQGISNDIRQAFAGRTPVEVALERVKAFGANHDRDGLIAVRERFEGIMEDINRYKHNVLNALGAGAHLAEAEQLGGPVSNAIWLLWDIEGGIIQGTPVEDMVSQIERGRLILRTPE</sequence>
<organism evidence="2 3">
    <name type="scientific">Coprinellus micaceus</name>
    <name type="common">Glistening ink-cap mushroom</name>
    <name type="synonym">Coprinus micaceus</name>
    <dbReference type="NCBI Taxonomy" id="71717"/>
    <lineage>
        <taxon>Eukaryota</taxon>
        <taxon>Fungi</taxon>
        <taxon>Dikarya</taxon>
        <taxon>Basidiomycota</taxon>
        <taxon>Agaricomycotina</taxon>
        <taxon>Agaricomycetes</taxon>
        <taxon>Agaricomycetidae</taxon>
        <taxon>Agaricales</taxon>
        <taxon>Agaricineae</taxon>
        <taxon>Psathyrellaceae</taxon>
        <taxon>Coprinellus</taxon>
    </lineage>
</organism>
<feature type="region of interest" description="Disordered" evidence="1">
    <location>
        <begin position="70"/>
        <end position="115"/>
    </location>
</feature>
<protein>
    <submittedName>
        <fullName evidence="2">Uncharacterized protein</fullName>
    </submittedName>
</protein>
<dbReference type="AlphaFoldDB" id="A0A4Y7SJ01"/>
<proteinExistence type="predicted"/>
<feature type="compositionally biased region" description="Basic and acidic residues" evidence="1">
    <location>
        <begin position="101"/>
        <end position="114"/>
    </location>
</feature>
<reference evidence="2 3" key="1">
    <citation type="journal article" date="2019" name="Nat. Ecol. Evol.">
        <title>Megaphylogeny resolves global patterns of mushroom evolution.</title>
        <authorList>
            <person name="Varga T."/>
            <person name="Krizsan K."/>
            <person name="Foldi C."/>
            <person name="Dima B."/>
            <person name="Sanchez-Garcia M."/>
            <person name="Sanchez-Ramirez S."/>
            <person name="Szollosi G.J."/>
            <person name="Szarkandi J.G."/>
            <person name="Papp V."/>
            <person name="Albert L."/>
            <person name="Andreopoulos W."/>
            <person name="Angelini C."/>
            <person name="Antonin V."/>
            <person name="Barry K.W."/>
            <person name="Bougher N.L."/>
            <person name="Buchanan P."/>
            <person name="Buyck B."/>
            <person name="Bense V."/>
            <person name="Catcheside P."/>
            <person name="Chovatia M."/>
            <person name="Cooper J."/>
            <person name="Damon W."/>
            <person name="Desjardin D."/>
            <person name="Finy P."/>
            <person name="Geml J."/>
            <person name="Haridas S."/>
            <person name="Hughes K."/>
            <person name="Justo A."/>
            <person name="Karasinski D."/>
            <person name="Kautmanova I."/>
            <person name="Kiss B."/>
            <person name="Kocsube S."/>
            <person name="Kotiranta H."/>
            <person name="LaButti K.M."/>
            <person name="Lechner B.E."/>
            <person name="Liimatainen K."/>
            <person name="Lipzen A."/>
            <person name="Lukacs Z."/>
            <person name="Mihaltcheva S."/>
            <person name="Morgado L.N."/>
            <person name="Niskanen T."/>
            <person name="Noordeloos M.E."/>
            <person name="Ohm R.A."/>
            <person name="Ortiz-Santana B."/>
            <person name="Ovrebo C."/>
            <person name="Racz N."/>
            <person name="Riley R."/>
            <person name="Savchenko A."/>
            <person name="Shiryaev A."/>
            <person name="Soop K."/>
            <person name="Spirin V."/>
            <person name="Szebenyi C."/>
            <person name="Tomsovsky M."/>
            <person name="Tulloss R.E."/>
            <person name="Uehling J."/>
            <person name="Grigoriev I.V."/>
            <person name="Vagvolgyi C."/>
            <person name="Papp T."/>
            <person name="Martin F.M."/>
            <person name="Miettinen O."/>
            <person name="Hibbett D.S."/>
            <person name="Nagy L.G."/>
        </authorList>
    </citation>
    <scope>NUCLEOTIDE SEQUENCE [LARGE SCALE GENOMIC DNA]</scope>
    <source>
        <strain evidence="2 3">FP101781</strain>
    </source>
</reference>
<dbReference type="Proteomes" id="UP000298030">
    <property type="component" value="Unassembled WGS sequence"/>
</dbReference>
<evidence type="ECO:0000313" key="3">
    <source>
        <dbReference type="Proteomes" id="UP000298030"/>
    </source>
</evidence>
<evidence type="ECO:0000256" key="1">
    <source>
        <dbReference type="SAM" id="MobiDB-lite"/>
    </source>
</evidence>
<comment type="caution">
    <text evidence="2">The sequence shown here is derived from an EMBL/GenBank/DDBJ whole genome shotgun (WGS) entry which is preliminary data.</text>
</comment>
<accession>A0A4Y7SJ01</accession>
<gene>
    <name evidence="2" type="ORF">FA13DRAFT_1716737</name>
</gene>
<dbReference type="EMBL" id="QPFP01000107">
    <property type="protein sequence ID" value="TEB21564.1"/>
    <property type="molecule type" value="Genomic_DNA"/>
</dbReference>
<name>A0A4Y7SJ01_COPMI</name>